<keyword evidence="5" id="KW-0676">Redox-active center</keyword>
<feature type="domain" description="Thioredoxin" evidence="6">
    <location>
        <begin position="68"/>
        <end position="214"/>
    </location>
</feature>
<reference evidence="7 8" key="1">
    <citation type="submission" date="2015-02" db="EMBL/GenBank/DDBJ databases">
        <title>Draft genome sequences of ten Microbacterium spp. with emphasis on heavy metal contaminated environments.</title>
        <authorList>
            <person name="Corretto E."/>
        </authorList>
    </citation>
    <scope>NUCLEOTIDE SEQUENCE [LARGE SCALE GENOMIC DNA]</scope>
    <source>
        <strain evidence="7 8">DSM 8608</strain>
    </source>
</reference>
<dbReference type="EMBL" id="JYJA01000020">
    <property type="protein sequence ID" value="KJL45166.1"/>
    <property type="molecule type" value="Genomic_DNA"/>
</dbReference>
<organism evidence="7 8">
    <name type="scientific">Microbacterium trichothecenolyticum</name>
    <name type="common">Aureobacterium trichothecenolyticum</name>
    <dbReference type="NCBI Taxonomy" id="69370"/>
    <lineage>
        <taxon>Bacteria</taxon>
        <taxon>Bacillati</taxon>
        <taxon>Actinomycetota</taxon>
        <taxon>Actinomycetes</taxon>
        <taxon>Micrococcales</taxon>
        <taxon>Microbacteriaceae</taxon>
        <taxon>Microbacterium</taxon>
    </lineage>
</organism>
<dbReference type="PATRIC" id="fig|69370.6.peg.371"/>
<dbReference type="InterPro" id="IPR013766">
    <property type="entry name" value="Thioredoxin_domain"/>
</dbReference>
<dbReference type="GO" id="GO:0017004">
    <property type="term" value="P:cytochrome complex assembly"/>
    <property type="evidence" value="ECO:0007669"/>
    <property type="project" value="UniProtKB-KW"/>
</dbReference>
<comment type="caution">
    <text evidence="7">The sequence shown here is derived from an EMBL/GenBank/DDBJ whole genome shotgun (WGS) entry which is preliminary data.</text>
</comment>
<dbReference type="SUPFAM" id="SSF52833">
    <property type="entry name" value="Thioredoxin-like"/>
    <property type="match status" value="1"/>
</dbReference>
<dbReference type="GO" id="GO:0016491">
    <property type="term" value="F:oxidoreductase activity"/>
    <property type="evidence" value="ECO:0007669"/>
    <property type="project" value="InterPro"/>
</dbReference>
<protein>
    <submittedName>
        <fullName evidence="7">Thiol-disulfide oxidoreductase ResA</fullName>
    </submittedName>
</protein>
<dbReference type="InterPro" id="IPR000866">
    <property type="entry name" value="AhpC/TSA"/>
</dbReference>
<evidence type="ECO:0000256" key="2">
    <source>
        <dbReference type="ARBA" id="ARBA00022748"/>
    </source>
</evidence>
<dbReference type="RefSeq" id="WP_045296492.1">
    <property type="nucleotide sequence ID" value="NZ_JYJA01000020.1"/>
</dbReference>
<evidence type="ECO:0000256" key="1">
    <source>
        <dbReference type="ARBA" id="ARBA00004196"/>
    </source>
</evidence>
<dbReference type="GO" id="GO:0030313">
    <property type="term" value="C:cell envelope"/>
    <property type="evidence" value="ECO:0007669"/>
    <property type="project" value="UniProtKB-SubCell"/>
</dbReference>
<evidence type="ECO:0000256" key="5">
    <source>
        <dbReference type="ARBA" id="ARBA00023284"/>
    </source>
</evidence>
<dbReference type="CDD" id="cd02966">
    <property type="entry name" value="TlpA_like_family"/>
    <property type="match status" value="1"/>
</dbReference>
<keyword evidence="2" id="KW-0201">Cytochrome c-type biogenesis</keyword>
<dbReference type="AlphaFoldDB" id="A0A0M2HEV2"/>
<name>A0A0M2HEV2_MICTR</name>
<evidence type="ECO:0000313" key="8">
    <source>
        <dbReference type="Proteomes" id="UP000034098"/>
    </source>
</evidence>
<evidence type="ECO:0000256" key="3">
    <source>
        <dbReference type="ARBA" id="ARBA00022968"/>
    </source>
</evidence>
<keyword evidence="3" id="KW-0812">Transmembrane</keyword>
<sequence>MTQRVVERARESKRPARGARLRAAASALLVVGLISGLAACTSDPLAEQYRSGDNKGFVAADGFRVVEIPAADRTEPVEFEGVLDTGGTTSSADYAGDVLVVNFWYAGCAPCRVEAPELAAVDAEFQGQGVSFLGVNLYDGAAASQAFAEKYGVAYPSALATEDGSIKLAFAGETPLNAVPVTIVLDKHGRVAARLVGQIEEASILETIVRDALEES</sequence>
<dbReference type="Pfam" id="PF00578">
    <property type="entry name" value="AhpC-TSA"/>
    <property type="match status" value="1"/>
</dbReference>
<dbReference type="PANTHER" id="PTHR42852">
    <property type="entry name" value="THIOL:DISULFIDE INTERCHANGE PROTEIN DSBE"/>
    <property type="match status" value="1"/>
</dbReference>
<keyword evidence="3" id="KW-0735">Signal-anchor</keyword>
<accession>A0A0M2HEV2</accession>
<dbReference type="InterPro" id="IPR036249">
    <property type="entry name" value="Thioredoxin-like_sf"/>
</dbReference>
<dbReference type="Gene3D" id="3.40.30.10">
    <property type="entry name" value="Glutaredoxin"/>
    <property type="match status" value="1"/>
</dbReference>
<dbReference type="OrthoDB" id="9796554at2"/>
<evidence type="ECO:0000313" key="7">
    <source>
        <dbReference type="EMBL" id="KJL45166.1"/>
    </source>
</evidence>
<dbReference type="PROSITE" id="PS00194">
    <property type="entry name" value="THIOREDOXIN_1"/>
    <property type="match status" value="1"/>
</dbReference>
<dbReference type="InterPro" id="IPR050553">
    <property type="entry name" value="Thioredoxin_ResA/DsbE_sf"/>
</dbReference>
<comment type="subcellular location">
    <subcellularLocation>
        <location evidence="1">Cell envelope</location>
    </subcellularLocation>
</comment>
<dbReference type="GO" id="GO:0016209">
    <property type="term" value="F:antioxidant activity"/>
    <property type="evidence" value="ECO:0007669"/>
    <property type="project" value="InterPro"/>
</dbReference>
<dbReference type="PANTHER" id="PTHR42852:SF6">
    <property type="entry name" value="THIOL:DISULFIDE INTERCHANGE PROTEIN DSBE"/>
    <property type="match status" value="1"/>
</dbReference>
<dbReference type="Proteomes" id="UP000034098">
    <property type="component" value="Unassembled WGS sequence"/>
</dbReference>
<keyword evidence="8" id="KW-1185">Reference proteome</keyword>
<gene>
    <name evidence="7" type="primary">resA</name>
    <name evidence="7" type="ORF">RS82_00353</name>
</gene>
<evidence type="ECO:0000259" key="6">
    <source>
        <dbReference type="PROSITE" id="PS51352"/>
    </source>
</evidence>
<evidence type="ECO:0000256" key="4">
    <source>
        <dbReference type="ARBA" id="ARBA00023157"/>
    </source>
</evidence>
<dbReference type="PROSITE" id="PS51352">
    <property type="entry name" value="THIOREDOXIN_2"/>
    <property type="match status" value="1"/>
</dbReference>
<dbReference type="InterPro" id="IPR017937">
    <property type="entry name" value="Thioredoxin_CS"/>
</dbReference>
<keyword evidence="4" id="KW-1015">Disulfide bond</keyword>
<proteinExistence type="predicted"/>